<dbReference type="Proteomes" id="UP000199226">
    <property type="component" value="Unassembled WGS sequence"/>
</dbReference>
<evidence type="ECO:0000313" key="2">
    <source>
        <dbReference type="EMBL" id="SDM96770.1"/>
    </source>
</evidence>
<feature type="transmembrane region" description="Helical" evidence="1">
    <location>
        <begin position="7"/>
        <end position="27"/>
    </location>
</feature>
<gene>
    <name evidence="2" type="ORF">SAMN05421813_1312</name>
</gene>
<accession>A0A1G9XJ59</accession>
<proteinExistence type="predicted"/>
<name>A0A1G9XJ59_9SPHI</name>
<dbReference type="EMBL" id="FNHH01000031">
    <property type="protein sequence ID" value="SDM96770.1"/>
    <property type="molecule type" value="Genomic_DNA"/>
</dbReference>
<dbReference type="RefSeq" id="WP_090706543.1">
    <property type="nucleotide sequence ID" value="NZ_FNHH01000031.1"/>
</dbReference>
<sequence length="282" mass="34016">MNKIILFLVRIGILYILSSFLSLSINFEDWNGLSKWLFIIIFCFTLNDMFIFKLKYFNLPKNVGTRPHNIQHRPKPMIKRESTLPETSKILDTKKTQSTSTNLDELAKLSAGISLLFISMSEDEKLDFLDIFLQVEHDNPYYKTFYQRFPDYKYDPEDSRDQLEILLNELEPHLGDDGKLIKFFKSFKSPMEILRLYTVYFCVKRDKVAKEKYFKYLYKLWEVEKKPHHYLYLIRYTKIKMLLHEEDYLEAGELIKQYNENLENNREFDYLPNLKQRIVDLM</sequence>
<dbReference type="AlphaFoldDB" id="A0A1G9XJ59"/>
<protein>
    <submittedName>
        <fullName evidence="2">Uncharacterized protein</fullName>
    </submittedName>
</protein>
<organism evidence="2 3">
    <name type="scientific">Daejeonella rubra</name>
    <dbReference type="NCBI Taxonomy" id="990371"/>
    <lineage>
        <taxon>Bacteria</taxon>
        <taxon>Pseudomonadati</taxon>
        <taxon>Bacteroidota</taxon>
        <taxon>Sphingobacteriia</taxon>
        <taxon>Sphingobacteriales</taxon>
        <taxon>Sphingobacteriaceae</taxon>
        <taxon>Daejeonella</taxon>
    </lineage>
</organism>
<evidence type="ECO:0000256" key="1">
    <source>
        <dbReference type="SAM" id="Phobius"/>
    </source>
</evidence>
<evidence type="ECO:0000313" key="3">
    <source>
        <dbReference type="Proteomes" id="UP000199226"/>
    </source>
</evidence>
<keyword evidence="1" id="KW-0472">Membrane</keyword>
<keyword evidence="1" id="KW-0812">Transmembrane</keyword>
<keyword evidence="1" id="KW-1133">Transmembrane helix</keyword>
<reference evidence="3" key="1">
    <citation type="submission" date="2016-10" db="EMBL/GenBank/DDBJ databases">
        <authorList>
            <person name="Varghese N."/>
            <person name="Submissions S."/>
        </authorList>
    </citation>
    <scope>NUCLEOTIDE SEQUENCE [LARGE SCALE GENOMIC DNA]</scope>
    <source>
        <strain evidence="3">DSM 24536</strain>
    </source>
</reference>
<feature type="transmembrane region" description="Helical" evidence="1">
    <location>
        <begin position="33"/>
        <end position="52"/>
    </location>
</feature>
<keyword evidence="3" id="KW-1185">Reference proteome</keyword>